<feature type="domain" description="RNase H type-1" evidence="1">
    <location>
        <begin position="1"/>
        <end position="129"/>
    </location>
</feature>
<reference evidence="3" key="1">
    <citation type="journal article" date="2019" name="Int. J. Syst. Evol. Microbiol.">
        <title>The Global Catalogue of Microorganisms (GCM) 10K type strain sequencing project: providing services to taxonomists for standard genome sequencing and annotation.</title>
        <authorList>
            <consortium name="The Broad Institute Genomics Platform"/>
            <consortium name="The Broad Institute Genome Sequencing Center for Infectious Disease"/>
            <person name="Wu L."/>
            <person name="Ma J."/>
        </authorList>
    </citation>
    <scope>NUCLEOTIDE SEQUENCE [LARGE SCALE GENOMIC DNA]</scope>
    <source>
        <strain evidence="3">CCM 8937</strain>
    </source>
</reference>
<dbReference type="InterPro" id="IPR012337">
    <property type="entry name" value="RNaseH-like_sf"/>
</dbReference>
<dbReference type="InterPro" id="IPR036397">
    <property type="entry name" value="RNaseH_sf"/>
</dbReference>
<dbReference type="InterPro" id="IPR002156">
    <property type="entry name" value="RNaseH_domain"/>
</dbReference>
<sequence length="130" mass="14922">MLWLNTDAAVDQARQLTGLGFYLTDDQHQLQLKQSRQVAYCDNHHAEWQAAIWALNYLADHKLLTTNTLVLQTDSQLLVDGLDKRYSKHYGLELAQILALTDQCPLFFVKKIADRQNRAAHQLARAAIYQ</sequence>
<dbReference type="PANTHER" id="PTHR47723:SF19">
    <property type="entry name" value="POLYNUCLEOTIDYL TRANSFERASE, RIBONUCLEASE H-LIKE SUPERFAMILY PROTEIN"/>
    <property type="match status" value="1"/>
</dbReference>
<keyword evidence="3" id="KW-1185">Reference proteome</keyword>
<dbReference type="InterPro" id="IPR053151">
    <property type="entry name" value="RNase_H-like"/>
</dbReference>
<dbReference type="SUPFAM" id="SSF53098">
    <property type="entry name" value="Ribonuclease H-like"/>
    <property type="match status" value="1"/>
</dbReference>
<evidence type="ECO:0000259" key="1">
    <source>
        <dbReference type="PROSITE" id="PS50879"/>
    </source>
</evidence>
<dbReference type="RefSeq" id="WP_125648477.1">
    <property type="nucleotide sequence ID" value="NZ_JBHTOH010000093.1"/>
</dbReference>
<organism evidence="2 3">
    <name type="scientific">Lapidilactobacillus gannanensis</name>
    <dbReference type="NCBI Taxonomy" id="2486002"/>
    <lineage>
        <taxon>Bacteria</taxon>
        <taxon>Bacillati</taxon>
        <taxon>Bacillota</taxon>
        <taxon>Bacilli</taxon>
        <taxon>Lactobacillales</taxon>
        <taxon>Lactobacillaceae</taxon>
        <taxon>Lapidilactobacillus</taxon>
    </lineage>
</organism>
<dbReference type="PROSITE" id="PS50879">
    <property type="entry name" value="RNASE_H_1"/>
    <property type="match status" value="1"/>
</dbReference>
<evidence type="ECO:0000313" key="3">
    <source>
        <dbReference type="Proteomes" id="UP001597191"/>
    </source>
</evidence>
<gene>
    <name evidence="2" type="ORF">ACFQ4R_10765</name>
</gene>
<proteinExistence type="predicted"/>
<accession>A0ABW4BRE1</accession>
<evidence type="ECO:0000313" key="2">
    <source>
        <dbReference type="EMBL" id="MFD1412060.1"/>
    </source>
</evidence>
<comment type="caution">
    <text evidence="2">The sequence shown here is derived from an EMBL/GenBank/DDBJ whole genome shotgun (WGS) entry which is preliminary data.</text>
</comment>
<dbReference type="Pfam" id="PF13456">
    <property type="entry name" value="RVT_3"/>
    <property type="match status" value="1"/>
</dbReference>
<name>A0ABW4BRE1_9LACO</name>
<dbReference type="Proteomes" id="UP001597191">
    <property type="component" value="Unassembled WGS sequence"/>
</dbReference>
<dbReference type="EMBL" id="JBHTOH010000093">
    <property type="protein sequence ID" value="MFD1412060.1"/>
    <property type="molecule type" value="Genomic_DNA"/>
</dbReference>
<protein>
    <submittedName>
        <fullName evidence="2">Reverse transcriptase-like protein</fullName>
    </submittedName>
</protein>
<dbReference type="Gene3D" id="3.30.420.10">
    <property type="entry name" value="Ribonuclease H-like superfamily/Ribonuclease H"/>
    <property type="match status" value="1"/>
</dbReference>
<dbReference type="PANTHER" id="PTHR47723">
    <property type="entry name" value="OS05G0353850 PROTEIN"/>
    <property type="match status" value="1"/>
</dbReference>